<proteinExistence type="predicted"/>
<reference evidence="1 2" key="1">
    <citation type="journal article" date="2020" name="Cell">
        <title>Large-Scale Comparative Analyses of Tick Genomes Elucidate Their Genetic Diversity and Vector Capacities.</title>
        <authorList>
            <consortium name="Tick Genome and Microbiome Consortium (TIGMIC)"/>
            <person name="Jia N."/>
            <person name="Wang J."/>
            <person name="Shi W."/>
            <person name="Du L."/>
            <person name="Sun Y."/>
            <person name="Zhan W."/>
            <person name="Jiang J.F."/>
            <person name="Wang Q."/>
            <person name="Zhang B."/>
            <person name="Ji P."/>
            <person name="Bell-Sakyi L."/>
            <person name="Cui X.M."/>
            <person name="Yuan T.T."/>
            <person name="Jiang B.G."/>
            <person name="Yang W.F."/>
            <person name="Lam T.T."/>
            <person name="Chang Q.C."/>
            <person name="Ding S.J."/>
            <person name="Wang X.J."/>
            <person name="Zhu J.G."/>
            <person name="Ruan X.D."/>
            <person name="Zhao L."/>
            <person name="Wei J.T."/>
            <person name="Ye R.Z."/>
            <person name="Que T.C."/>
            <person name="Du C.H."/>
            <person name="Zhou Y.H."/>
            <person name="Cheng J.X."/>
            <person name="Dai P.F."/>
            <person name="Guo W.B."/>
            <person name="Han X.H."/>
            <person name="Huang E.J."/>
            <person name="Li L.F."/>
            <person name="Wei W."/>
            <person name="Gao Y.C."/>
            <person name="Liu J.Z."/>
            <person name="Shao H.Z."/>
            <person name="Wang X."/>
            <person name="Wang C.C."/>
            <person name="Yang T.C."/>
            <person name="Huo Q.B."/>
            <person name="Li W."/>
            <person name="Chen H.Y."/>
            <person name="Chen S.E."/>
            <person name="Zhou L.G."/>
            <person name="Ni X.B."/>
            <person name="Tian J.H."/>
            <person name="Sheng Y."/>
            <person name="Liu T."/>
            <person name="Pan Y.S."/>
            <person name="Xia L.Y."/>
            <person name="Li J."/>
            <person name="Zhao F."/>
            <person name="Cao W.C."/>
        </authorList>
    </citation>
    <scope>NUCLEOTIDE SEQUENCE [LARGE SCALE GENOMIC DNA]</scope>
    <source>
        <strain evidence="1">Iper-2018</strain>
    </source>
</reference>
<sequence length="387" mass="42098">MIAVGRKVAVLSHFKPGDLNLAQRVRRLDERTSHVYFMQLASALAYLHKNDIAHRDLKCENVLLTTIDVVKLTDFSFSRYCTSPATKKKELSATFCGSEAYAAPEILQGIRYLPKREDMWSLGVILYVMVTGDLPFESGNLPRQLRLQMTRVVRFPKVLPLSNELKNLIRCMLEPVIGLRASMGRVIRHPWIRRYPSPFKELSRKIYQEGSRRPSAPVAPVAVPPHDPAVPPPPRLPAGPGEPSRGGGAAPLSDSASRTASELESRGVKKCTAVCEENLEEMGGNAALANEFQLPFSDLTPTEREMVDGSGAEDQRSGGSSGSRDGSRETSGLRELKRQQAVESLAIDDAATSNEDQTGRPADDLTSGKQSREGSTGSDASAAAADG</sequence>
<protein>
    <submittedName>
        <fullName evidence="1">Uncharacterized protein</fullName>
    </submittedName>
</protein>
<gene>
    <name evidence="1" type="ORF">HPB47_010146</name>
</gene>
<evidence type="ECO:0000313" key="2">
    <source>
        <dbReference type="Proteomes" id="UP000805193"/>
    </source>
</evidence>
<dbReference type="Proteomes" id="UP000805193">
    <property type="component" value="Unassembled WGS sequence"/>
</dbReference>
<keyword evidence="2" id="KW-1185">Reference proteome</keyword>
<name>A0AC60NZX2_IXOPE</name>
<evidence type="ECO:0000313" key="1">
    <source>
        <dbReference type="EMBL" id="KAG0412701.1"/>
    </source>
</evidence>
<comment type="caution">
    <text evidence="1">The sequence shown here is derived from an EMBL/GenBank/DDBJ whole genome shotgun (WGS) entry which is preliminary data.</text>
</comment>
<organism evidence="1 2">
    <name type="scientific">Ixodes persulcatus</name>
    <name type="common">Taiga tick</name>
    <dbReference type="NCBI Taxonomy" id="34615"/>
    <lineage>
        <taxon>Eukaryota</taxon>
        <taxon>Metazoa</taxon>
        <taxon>Ecdysozoa</taxon>
        <taxon>Arthropoda</taxon>
        <taxon>Chelicerata</taxon>
        <taxon>Arachnida</taxon>
        <taxon>Acari</taxon>
        <taxon>Parasitiformes</taxon>
        <taxon>Ixodida</taxon>
        <taxon>Ixodoidea</taxon>
        <taxon>Ixodidae</taxon>
        <taxon>Ixodinae</taxon>
        <taxon>Ixodes</taxon>
    </lineage>
</organism>
<accession>A0AC60NZX2</accession>
<dbReference type="EMBL" id="JABSTQ010011329">
    <property type="protein sequence ID" value="KAG0412701.1"/>
    <property type="molecule type" value="Genomic_DNA"/>
</dbReference>